<feature type="transmembrane region" description="Helical" evidence="7">
    <location>
        <begin position="31"/>
        <end position="50"/>
    </location>
</feature>
<dbReference type="AlphaFoldDB" id="A0A8J3J6Q6"/>
<keyword evidence="3" id="KW-1003">Cell membrane</keyword>
<dbReference type="EMBL" id="BOMB01000001">
    <property type="protein sequence ID" value="GID09558.1"/>
    <property type="molecule type" value="Genomic_DNA"/>
</dbReference>
<feature type="domain" description="ABC transmembrane type-1" evidence="8">
    <location>
        <begin position="92"/>
        <end position="281"/>
    </location>
</feature>
<evidence type="ECO:0000256" key="3">
    <source>
        <dbReference type="ARBA" id="ARBA00022475"/>
    </source>
</evidence>
<keyword evidence="10" id="KW-1185">Reference proteome</keyword>
<reference evidence="9" key="1">
    <citation type="submission" date="2021-01" db="EMBL/GenBank/DDBJ databases">
        <title>Whole genome shotgun sequence of Actinocatenispora rupis NBRC 107355.</title>
        <authorList>
            <person name="Komaki H."/>
            <person name="Tamura T."/>
        </authorList>
    </citation>
    <scope>NUCLEOTIDE SEQUENCE</scope>
    <source>
        <strain evidence="9">NBRC 107355</strain>
    </source>
</reference>
<dbReference type="RefSeq" id="WP_203654399.1">
    <property type="nucleotide sequence ID" value="NZ_BAAAZM010000010.1"/>
</dbReference>
<dbReference type="PROSITE" id="PS50928">
    <property type="entry name" value="ABC_TM1"/>
    <property type="match status" value="1"/>
</dbReference>
<keyword evidence="6 7" id="KW-0472">Membrane</keyword>
<gene>
    <name evidence="9" type="ORF">Aru02nite_04470</name>
</gene>
<comment type="caution">
    <text evidence="9">The sequence shown here is derived from an EMBL/GenBank/DDBJ whole genome shotgun (WGS) entry which is preliminary data.</text>
</comment>
<dbReference type="PANTHER" id="PTHR43744">
    <property type="entry name" value="ABC TRANSPORTER PERMEASE PROTEIN MG189-RELATED-RELATED"/>
    <property type="match status" value="1"/>
</dbReference>
<evidence type="ECO:0000313" key="9">
    <source>
        <dbReference type="EMBL" id="GID09558.1"/>
    </source>
</evidence>
<feature type="transmembrane region" description="Helical" evidence="7">
    <location>
        <begin position="202"/>
        <end position="227"/>
    </location>
</feature>
<sequence>MPDSTAVAEAPAVTRPGAAPAARRTRKPGHLPVHLILLIGALLMVLPFVWELVTSLKTYHEAISVPPTLWPHEFAWSNYSKVLGQIPFGSMFLNSVLLTLGRTAGQLVTCSLAGYVFARLRFPGRGILFAAYLSVLMIPGQLLLIPQYDIMQGLHWLNSIQAVVVPGMFSAFGTFLLRQFFLSMPDEIEEAARLDGAGPVRVFWNVMLPLARPGLVALGLITMLWSWNDLLWPLIVNTDTDKMPLSAGLATLQGQYSTDFGVLMAGALMASAPMIIAFVFLQRHFIKGIALSAGKG</sequence>
<dbReference type="InterPro" id="IPR035906">
    <property type="entry name" value="MetI-like_sf"/>
</dbReference>
<keyword evidence="2 7" id="KW-0813">Transport</keyword>
<feature type="transmembrane region" description="Helical" evidence="7">
    <location>
        <begin position="160"/>
        <end position="181"/>
    </location>
</feature>
<protein>
    <submittedName>
        <fullName evidence="9">Sugar ABC transporter permease</fullName>
    </submittedName>
</protein>
<comment type="subcellular location">
    <subcellularLocation>
        <location evidence="1 7">Cell membrane</location>
        <topology evidence="1 7">Multi-pass membrane protein</topology>
    </subcellularLocation>
</comment>
<evidence type="ECO:0000256" key="1">
    <source>
        <dbReference type="ARBA" id="ARBA00004651"/>
    </source>
</evidence>
<dbReference type="GO" id="GO:0055085">
    <property type="term" value="P:transmembrane transport"/>
    <property type="evidence" value="ECO:0007669"/>
    <property type="project" value="InterPro"/>
</dbReference>
<dbReference type="Gene3D" id="1.10.3720.10">
    <property type="entry name" value="MetI-like"/>
    <property type="match status" value="1"/>
</dbReference>
<evidence type="ECO:0000256" key="2">
    <source>
        <dbReference type="ARBA" id="ARBA00022448"/>
    </source>
</evidence>
<evidence type="ECO:0000259" key="8">
    <source>
        <dbReference type="PROSITE" id="PS50928"/>
    </source>
</evidence>
<name>A0A8J3J6Q6_9ACTN</name>
<dbReference type="InterPro" id="IPR000515">
    <property type="entry name" value="MetI-like"/>
</dbReference>
<dbReference type="GO" id="GO:0005886">
    <property type="term" value="C:plasma membrane"/>
    <property type="evidence" value="ECO:0007669"/>
    <property type="project" value="UniProtKB-SubCell"/>
</dbReference>
<evidence type="ECO:0000256" key="4">
    <source>
        <dbReference type="ARBA" id="ARBA00022692"/>
    </source>
</evidence>
<dbReference type="Proteomes" id="UP000612808">
    <property type="component" value="Unassembled WGS sequence"/>
</dbReference>
<dbReference type="CDD" id="cd06261">
    <property type="entry name" value="TM_PBP2"/>
    <property type="match status" value="1"/>
</dbReference>
<dbReference type="SUPFAM" id="SSF161098">
    <property type="entry name" value="MetI-like"/>
    <property type="match status" value="1"/>
</dbReference>
<keyword evidence="5 7" id="KW-1133">Transmembrane helix</keyword>
<evidence type="ECO:0000256" key="5">
    <source>
        <dbReference type="ARBA" id="ARBA00022989"/>
    </source>
</evidence>
<feature type="transmembrane region" description="Helical" evidence="7">
    <location>
        <begin position="129"/>
        <end position="148"/>
    </location>
</feature>
<feature type="transmembrane region" description="Helical" evidence="7">
    <location>
        <begin position="260"/>
        <end position="281"/>
    </location>
</feature>
<evidence type="ECO:0000256" key="7">
    <source>
        <dbReference type="RuleBase" id="RU363032"/>
    </source>
</evidence>
<evidence type="ECO:0000256" key="6">
    <source>
        <dbReference type="ARBA" id="ARBA00023136"/>
    </source>
</evidence>
<accession>A0A8J3J6Q6</accession>
<proteinExistence type="inferred from homology"/>
<dbReference type="Pfam" id="PF00528">
    <property type="entry name" value="BPD_transp_1"/>
    <property type="match status" value="1"/>
</dbReference>
<organism evidence="9 10">
    <name type="scientific">Actinocatenispora rupis</name>
    <dbReference type="NCBI Taxonomy" id="519421"/>
    <lineage>
        <taxon>Bacteria</taxon>
        <taxon>Bacillati</taxon>
        <taxon>Actinomycetota</taxon>
        <taxon>Actinomycetes</taxon>
        <taxon>Micromonosporales</taxon>
        <taxon>Micromonosporaceae</taxon>
        <taxon>Actinocatenispora</taxon>
    </lineage>
</organism>
<comment type="similarity">
    <text evidence="7">Belongs to the binding-protein-dependent transport system permease family.</text>
</comment>
<dbReference type="PANTHER" id="PTHR43744:SF12">
    <property type="entry name" value="ABC TRANSPORTER PERMEASE PROTEIN MG189-RELATED"/>
    <property type="match status" value="1"/>
</dbReference>
<evidence type="ECO:0000313" key="10">
    <source>
        <dbReference type="Proteomes" id="UP000612808"/>
    </source>
</evidence>
<keyword evidence="4 7" id="KW-0812">Transmembrane</keyword>